<evidence type="ECO:0000313" key="4">
    <source>
        <dbReference type="Proteomes" id="UP001501411"/>
    </source>
</evidence>
<gene>
    <name evidence="3" type="ORF">GCM10023231_38410</name>
</gene>
<dbReference type="Proteomes" id="UP001501411">
    <property type="component" value="Unassembled WGS sequence"/>
</dbReference>
<reference evidence="4" key="1">
    <citation type="journal article" date="2019" name="Int. J. Syst. Evol. Microbiol.">
        <title>The Global Catalogue of Microorganisms (GCM) 10K type strain sequencing project: providing services to taxonomists for standard genome sequencing and annotation.</title>
        <authorList>
            <consortium name="The Broad Institute Genomics Platform"/>
            <consortium name="The Broad Institute Genome Sequencing Center for Infectious Disease"/>
            <person name="Wu L."/>
            <person name="Ma J."/>
        </authorList>
    </citation>
    <scope>NUCLEOTIDE SEQUENCE [LARGE SCALE GENOMIC DNA]</scope>
    <source>
        <strain evidence="4">JCM 18200</strain>
    </source>
</reference>
<protein>
    <recommendedName>
        <fullName evidence="2">DUF4833 domain-containing protein</fullName>
    </recommendedName>
</protein>
<keyword evidence="1" id="KW-0732">Signal</keyword>
<feature type="signal peptide" evidence="1">
    <location>
        <begin position="1"/>
        <end position="23"/>
    </location>
</feature>
<dbReference type="InterPro" id="IPR032269">
    <property type="entry name" value="DUF4833"/>
</dbReference>
<dbReference type="Pfam" id="PF16117">
    <property type="entry name" value="DUF4833"/>
    <property type="match status" value="1"/>
</dbReference>
<evidence type="ECO:0000259" key="2">
    <source>
        <dbReference type="Pfam" id="PF16117"/>
    </source>
</evidence>
<proteinExistence type="predicted"/>
<keyword evidence="4" id="KW-1185">Reference proteome</keyword>
<evidence type="ECO:0000256" key="1">
    <source>
        <dbReference type="SAM" id="SignalP"/>
    </source>
</evidence>
<organism evidence="3 4">
    <name type="scientific">Olivibacter ginsenosidimutans</name>
    <dbReference type="NCBI Taxonomy" id="1176537"/>
    <lineage>
        <taxon>Bacteria</taxon>
        <taxon>Pseudomonadati</taxon>
        <taxon>Bacteroidota</taxon>
        <taxon>Sphingobacteriia</taxon>
        <taxon>Sphingobacteriales</taxon>
        <taxon>Sphingobacteriaceae</taxon>
        <taxon>Olivibacter</taxon>
    </lineage>
</organism>
<feature type="chain" id="PRO_5047320205" description="DUF4833 domain-containing protein" evidence="1">
    <location>
        <begin position="24"/>
        <end position="197"/>
    </location>
</feature>
<sequence length="197" mass="22692">MKNCCLLFSYLLLFIIGQTTAYAGSVVKNTVVANYKRHVTYVDSFPTPKDIDHLLFYIQRDPNTNTICYTLNIDKDGKLDLSNPIHAFWIRYPEGGVKKDLNFIQRKFAYGINTKKLSDGSYDVRSVAYNKLPMRLKKDVKGVFRIYATINNKEAILERIFIRIGDGGTFWNPDVKYIELKGVEVDSGKKTLMRFKP</sequence>
<comment type="caution">
    <text evidence="3">The sequence shown here is derived from an EMBL/GenBank/DDBJ whole genome shotgun (WGS) entry which is preliminary data.</text>
</comment>
<evidence type="ECO:0000313" key="3">
    <source>
        <dbReference type="EMBL" id="GAA4805561.1"/>
    </source>
</evidence>
<feature type="domain" description="DUF4833" evidence="2">
    <location>
        <begin position="56"/>
        <end position="192"/>
    </location>
</feature>
<dbReference type="EMBL" id="BAABIQ010000044">
    <property type="protein sequence ID" value="GAA4805561.1"/>
    <property type="molecule type" value="Genomic_DNA"/>
</dbReference>
<accession>A0ABP9C8H7</accession>
<name>A0ABP9C8H7_9SPHI</name>